<reference evidence="1" key="3">
    <citation type="journal article" date="2023" name="Microbiol. Resour. Announc.">
        <title>Draft Genome Sequence of Granulicatella sp. Strain S8, Isolated from a Marine Fish, Seriola quinqueradiata.</title>
        <authorList>
            <person name="Lee M."/>
            <person name="Farooq A."/>
            <person name="Jeong J.B."/>
            <person name="Jung M.Y."/>
        </authorList>
    </citation>
    <scope>NUCLEOTIDE SEQUENCE</scope>
    <source>
        <strain evidence="1">S8</strain>
    </source>
</reference>
<evidence type="ECO:0000313" key="1">
    <source>
        <dbReference type="EMBL" id="MCQ9210575.1"/>
    </source>
</evidence>
<protein>
    <submittedName>
        <fullName evidence="1">Uncharacterized protein</fullName>
    </submittedName>
</protein>
<reference evidence="1" key="1">
    <citation type="submission" date="2022-07" db="EMBL/GenBank/DDBJ databases">
        <authorList>
            <person name="Jung M.-Y."/>
            <person name="Lee M."/>
        </authorList>
    </citation>
    <scope>NUCLEOTIDE SEQUENCE</scope>
    <source>
        <strain evidence="1">S8</strain>
    </source>
</reference>
<keyword evidence="2" id="KW-1185">Reference proteome</keyword>
<proteinExistence type="predicted"/>
<gene>
    <name evidence="1" type="ORF">NPA36_08430</name>
</gene>
<sequence length="269" mass="31788">MKRPYHTISEITQKLRENDKLVAWYDDDYEESFHRYDRTLTVIGLLATSNHLGEEFCKLTYYQSPPTDKPIAEENLPMSMSAEEMYVYILEKMYSDHWLEQAEYFISDRSFFVDTPFVSLHLYQQSSRTSHSFQVRVDEMIPNYMTTSGDVLSTKTIFDLAISTKTLEVYEWYDLQFGVNHKDMDFSFEKSMVGETLFLTSHDSHWYLALSGIVSAQDEYEIQFMPKNRGLSFRVISPDCQRIWVKLGWIKMTNHKIDDCLQALRKWIG</sequence>
<dbReference type="RefSeq" id="WP_256945687.1">
    <property type="nucleotide sequence ID" value="NZ_JANHNZ010000009.1"/>
</dbReference>
<name>A0ABT1WRJ6_9LACT</name>
<reference evidence="1" key="2">
    <citation type="journal article" date="2023" name="Curr. Microbiol.">
        <title>Granulicatella seriolae sp. nov., a Novel Facultative Anaerobe Isolated from Yellowtail Marine Fish.</title>
        <authorList>
            <person name="Lee M."/>
            <person name="Choi Y.J."/>
            <person name="Farooq A."/>
            <person name="Jeong J.B."/>
            <person name="Jung M.Y."/>
        </authorList>
    </citation>
    <scope>NUCLEOTIDE SEQUENCE</scope>
    <source>
        <strain evidence="1">S8</strain>
    </source>
</reference>
<dbReference type="Proteomes" id="UP001059480">
    <property type="component" value="Unassembled WGS sequence"/>
</dbReference>
<organism evidence="1 2">
    <name type="scientific">Granulicatella seriolae</name>
    <dbReference type="NCBI Taxonomy" id="2967226"/>
    <lineage>
        <taxon>Bacteria</taxon>
        <taxon>Bacillati</taxon>
        <taxon>Bacillota</taxon>
        <taxon>Bacilli</taxon>
        <taxon>Lactobacillales</taxon>
        <taxon>Carnobacteriaceae</taxon>
        <taxon>Granulicatella</taxon>
    </lineage>
</organism>
<comment type="caution">
    <text evidence="1">The sequence shown here is derived from an EMBL/GenBank/DDBJ whole genome shotgun (WGS) entry which is preliminary data.</text>
</comment>
<dbReference type="EMBL" id="JANHNZ010000009">
    <property type="protein sequence ID" value="MCQ9210575.1"/>
    <property type="molecule type" value="Genomic_DNA"/>
</dbReference>
<evidence type="ECO:0000313" key="2">
    <source>
        <dbReference type="Proteomes" id="UP001059480"/>
    </source>
</evidence>
<accession>A0ABT1WRJ6</accession>